<dbReference type="PANTHER" id="PTHR33495:SF13">
    <property type="entry name" value="ANTI-SIGMA-F FACTOR ANTAGONIST RSFB"/>
    <property type="match status" value="1"/>
</dbReference>
<gene>
    <name evidence="4" type="ORF">HLY00_727</name>
</gene>
<sequence length="118" mass="12362">MQQFTEGQVDGVDVVAASGAVDMLTAPRLQELATAVLAREPACLVIDLTHVDFLGSAGMQVLMTTRNRLGPGTRLAVVADGPATARPLKITGITDLIEIFPTLDIALQNFAEGSASTR</sequence>
<dbReference type="PROSITE" id="PS50801">
    <property type="entry name" value="STAS"/>
    <property type="match status" value="1"/>
</dbReference>
<evidence type="ECO:0000256" key="2">
    <source>
        <dbReference type="RuleBase" id="RU003749"/>
    </source>
</evidence>
<proteinExistence type="inferred from homology"/>
<reference evidence="4 5" key="1">
    <citation type="submission" date="2020-05" db="EMBL/GenBank/DDBJ databases">
        <title>Draft genome sequence of Mycobacterium hippocampi DL, isolated from European seabass, Dicentrarchus labrax, reared in fish farms.</title>
        <authorList>
            <person name="Stathopoulou P."/>
            <person name="Asimakis E."/>
            <person name="Tzokas K."/>
            <person name="Batargias C."/>
            <person name="Tsiamis G."/>
        </authorList>
    </citation>
    <scope>NUCLEOTIDE SEQUENCE [LARGE SCALE GENOMIC DNA]</scope>
    <source>
        <strain evidence="4 5">DL</strain>
    </source>
</reference>
<dbReference type="InterPro" id="IPR036513">
    <property type="entry name" value="STAS_dom_sf"/>
</dbReference>
<comment type="similarity">
    <text evidence="1 2">Belongs to the anti-sigma-factor antagonist family.</text>
</comment>
<dbReference type="Gene3D" id="3.30.750.24">
    <property type="entry name" value="STAS domain"/>
    <property type="match status" value="1"/>
</dbReference>
<accession>A0A850PNW5</accession>
<dbReference type="EMBL" id="JABFYL010000041">
    <property type="protein sequence ID" value="NVN52061.1"/>
    <property type="molecule type" value="Genomic_DNA"/>
</dbReference>
<comment type="caution">
    <text evidence="4">The sequence shown here is derived from an EMBL/GenBank/DDBJ whole genome shotgun (WGS) entry which is preliminary data.</text>
</comment>
<name>A0A850PNW5_9MYCO</name>
<protein>
    <recommendedName>
        <fullName evidence="2">Anti-sigma factor antagonist</fullName>
    </recommendedName>
</protein>
<dbReference type="InterPro" id="IPR002645">
    <property type="entry name" value="STAS_dom"/>
</dbReference>
<evidence type="ECO:0000313" key="5">
    <source>
        <dbReference type="Proteomes" id="UP000570517"/>
    </source>
</evidence>
<dbReference type="Pfam" id="PF01740">
    <property type="entry name" value="STAS"/>
    <property type="match status" value="1"/>
</dbReference>
<dbReference type="GO" id="GO:0043856">
    <property type="term" value="F:anti-sigma factor antagonist activity"/>
    <property type="evidence" value="ECO:0007669"/>
    <property type="project" value="InterPro"/>
</dbReference>
<evidence type="ECO:0000259" key="3">
    <source>
        <dbReference type="PROSITE" id="PS50801"/>
    </source>
</evidence>
<dbReference type="NCBIfam" id="TIGR00377">
    <property type="entry name" value="ant_ant_sig"/>
    <property type="match status" value="1"/>
</dbReference>
<dbReference type="CDD" id="cd07043">
    <property type="entry name" value="STAS_anti-anti-sigma_factors"/>
    <property type="match status" value="1"/>
</dbReference>
<dbReference type="Proteomes" id="UP000570517">
    <property type="component" value="Unassembled WGS sequence"/>
</dbReference>
<dbReference type="AlphaFoldDB" id="A0A850PNW5"/>
<organism evidence="4 5">
    <name type="scientific">Mycolicibacterium hippocampi</name>
    <dbReference type="NCBI Taxonomy" id="659824"/>
    <lineage>
        <taxon>Bacteria</taxon>
        <taxon>Bacillati</taxon>
        <taxon>Actinomycetota</taxon>
        <taxon>Actinomycetes</taxon>
        <taxon>Mycobacteriales</taxon>
        <taxon>Mycobacteriaceae</taxon>
        <taxon>Mycolicibacterium</taxon>
    </lineage>
</organism>
<evidence type="ECO:0000313" key="4">
    <source>
        <dbReference type="EMBL" id="NVN52061.1"/>
    </source>
</evidence>
<evidence type="ECO:0000256" key="1">
    <source>
        <dbReference type="ARBA" id="ARBA00009013"/>
    </source>
</evidence>
<dbReference type="PANTHER" id="PTHR33495">
    <property type="entry name" value="ANTI-SIGMA FACTOR ANTAGONIST TM_1081-RELATED-RELATED"/>
    <property type="match status" value="1"/>
</dbReference>
<dbReference type="RefSeq" id="WP_178360346.1">
    <property type="nucleotide sequence ID" value="NZ_JABFYL010000041.1"/>
</dbReference>
<dbReference type="InterPro" id="IPR003658">
    <property type="entry name" value="Anti-sigma_ant"/>
</dbReference>
<keyword evidence="5" id="KW-1185">Reference proteome</keyword>
<dbReference type="SUPFAM" id="SSF52091">
    <property type="entry name" value="SpoIIaa-like"/>
    <property type="match status" value="1"/>
</dbReference>
<feature type="domain" description="STAS" evidence="3">
    <location>
        <begin position="2"/>
        <end position="110"/>
    </location>
</feature>